<protein>
    <recommendedName>
        <fullName evidence="1">Heterokaryon incompatibility domain-containing protein</fullName>
    </recommendedName>
</protein>
<dbReference type="EMBL" id="JAGMVJ010000008">
    <property type="protein sequence ID" value="KAH7088200.1"/>
    <property type="molecule type" value="Genomic_DNA"/>
</dbReference>
<dbReference type="Pfam" id="PF06985">
    <property type="entry name" value="HET"/>
    <property type="match status" value="1"/>
</dbReference>
<evidence type="ECO:0000313" key="3">
    <source>
        <dbReference type="Proteomes" id="UP000813461"/>
    </source>
</evidence>
<dbReference type="PANTHER" id="PTHR33112:SF9">
    <property type="entry name" value="HETEROKARYON INCOMPATIBILITY DOMAIN-CONTAINING PROTEIN"/>
    <property type="match status" value="1"/>
</dbReference>
<dbReference type="AlphaFoldDB" id="A0A8K0R6L5"/>
<feature type="domain" description="Heterokaryon incompatibility" evidence="1">
    <location>
        <begin position="1"/>
        <end position="79"/>
    </location>
</feature>
<proteinExistence type="predicted"/>
<dbReference type="OrthoDB" id="3486565at2759"/>
<name>A0A8K0R6L5_9PLEO</name>
<dbReference type="Proteomes" id="UP000813461">
    <property type="component" value="Unassembled WGS sequence"/>
</dbReference>
<evidence type="ECO:0000313" key="2">
    <source>
        <dbReference type="EMBL" id="KAH7088200.1"/>
    </source>
</evidence>
<sequence length="203" mass="22951">MADIYESAVVTLAATKSANPSEGCFSTTASGHDPRYMSIPSGKFGIGNTTVQIREALPNAHQSYYMKLPLFSRAWAFQERRLSPRVIHFTERELGWECAEGNWCECSSPFPLFAKEHQLGRTVLDASVNIMTWHIEWQKIVSEYSGKNLTYSRDISPALQGLAQRYSPVMGHYLAGLWDKTLIYSLTWYRHDLRSPSNPGPLS</sequence>
<organism evidence="2 3">
    <name type="scientific">Paraphoma chrysanthemicola</name>
    <dbReference type="NCBI Taxonomy" id="798071"/>
    <lineage>
        <taxon>Eukaryota</taxon>
        <taxon>Fungi</taxon>
        <taxon>Dikarya</taxon>
        <taxon>Ascomycota</taxon>
        <taxon>Pezizomycotina</taxon>
        <taxon>Dothideomycetes</taxon>
        <taxon>Pleosporomycetidae</taxon>
        <taxon>Pleosporales</taxon>
        <taxon>Pleosporineae</taxon>
        <taxon>Phaeosphaeriaceae</taxon>
        <taxon>Paraphoma</taxon>
    </lineage>
</organism>
<evidence type="ECO:0000259" key="1">
    <source>
        <dbReference type="Pfam" id="PF06985"/>
    </source>
</evidence>
<dbReference type="InterPro" id="IPR010730">
    <property type="entry name" value="HET"/>
</dbReference>
<dbReference type="PANTHER" id="PTHR33112">
    <property type="entry name" value="DOMAIN PROTEIN, PUTATIVE-RELATED"/>
    <property type="match status" value="1"/>
</dbReference>
<gene>
    <name evidence="2" type="ORF">FB567DRAFT_333223</name>
</gene>
<comment type="caution">
    <text evidence="2">The sequence shown here is derived from an EMBL/GenBank/DDBJ whole genome shotgun (WGS) entry which is preliminary data.</text>
</comment>
<keyword evidence="3" id="KW-1185">Reference proteome</keyword>
<reference evidence="2" key="1">
    <citation type="journal article" date="2021" name="Nat. Commun.">
        <title>Genetic determinants of endophytism in the Arabidopsis root mycobiome.</title>
        <authorList>
            <person name="Mesny F."/>
            <person name="Miyauchi S."/>
            <person name="Thiergart T."/>
            <person name="Pickel B."/>
            <person name="Atanasova L."/>
            <person name="Karlsson M."/>
            <person name="Huettel B."/>
            <person name="Barry K.W."/>
            <person name="Haridas S."/>
            <person name="Chen C."/>
            <person name="Bauer D."/>
            <person name="Andreopoulos W."/>
            <person name="Pangilinan J."/>
            <person name="LaButti K."/>
            <person name="Riley R."/>
            <person name="Lipzen A."/>
            <person name="Clum A."/>
            <person name="Drula E."/>
            <person name="Henrissat B."/>
            <person name="Kohler A."/>
            <person name="Grigoriev I.V."/>
            <person name="Martin F.M."/>
            <person name="Hacquard S."/>
        </authorList>
    </citation>
    <scope>NUCLEOTIDE SEQUENCE</scope>
    <source>
        <strain evidence="2">MPI-SDFR-AT-0120</strain>
    </source>
</reference>
<accession>A0A8K0R6L5</accession>